<feature type="compositionally biased region" description="Polar residues" evidence="1">
    <location>
        <begin position="356"/>
        <end position="375"/>
    </location>
</feature>
<feature type="compositionally biased region" description="Polar residues" evidence="1">
    <location>
        <begin position="479"/>
        <end position="488"/>
    </location>
</feature>
<evidence type="ECO:0000313" key="2">
    <source>
        <dbReference type="EMBL" id="KAK0648948.1"/>
    </source>
</evidence>
<feature type="region of interest" description="Disordered" evidence="1">
    <location>
        <begin position="467"/>
        <end position="488"/>
    </location>
</feature>
<reference evidence="2" key="1">
    <citation type="submission" date="2023-06" db="EMBL/GenBank/DDBJ databases">
        <title>Genome-scale phylogeny and comparative genomics of the fungal order Sordariales.</title>
        <authorList>
            <consortium name="Lawrence Berkeley National Laboratory"/>
            <person name="Hensen N."/>
            <person name="Bonometti L."/>
            <person name="Westerberg I."/>
            <person name="Brannstrom I.O."/>
            <person name="Guillou S."/>
            <person name="Cros-Aarteil S."/>
            <person name="Calhoun S."/>
            <person name="Haridas S."/>
            <person name="Kuo A."/>
            <person name="Mondo S."/>
            <person name="Pangilinan J."/>
            <person name="Riley R."/>
            <person name="Labutti K."/>
            <person name="Andreopoulos B."/>
            <person name="Lipzen A."/>
            <person name="Chen C."/>
            <person name="Yanf M."/>
            <person name="Daum C."/>
            <person name="Ng V."/>
            <person name="Clum A."/>
            <person name="Steindorff A."/>
            <person name="Ohm R."/>
            <person name="Martin F."/>
            <person name="Silar P."/>
            <person name="Natvig D."/>
            <person name="Lalanne C."/>
            <person name="Gautier V."/>
            <person name="Ament-Velasquez S.L."/>
            <person name="Kruys A."/>
            <person name="Hutchinson M.I."/>
            <person name="Powell A.J."/>
            <person name="Barry K."/>
            <person name="Miller A.N."/>
            <person name="Grigoriev I.V."/>
            <person name="Debuchy R."/>
            <person name="Gladieux P."/>
            <person name="Thoren M.H."/>
            <person name="Johannesson H."/>
        </authorList>
    </citation>
    <scope>NUCLEOTIDE SEQUENCE</scope>
    <source>
        <strain evidence="2">SMH2532-1</strain>
    </source>
</reference>
<sequence length="587" mass="63843">MRFEDWDVILFPIGRDSKIPFKEFKVACHVVPDLELSHIHGSAGMPVMTCFVPSLPAGTPFQISIHCWRTPDISQFARTYSKHPDLVKFEARILLDGRLLSSTTFDRKVNGPHLIASTFEFTKTGELERLKFPHFRRELLFQNHWSPGDDLGRIKVIISEGFPRDSLSVPIERVKNVVSFSFQHAPLELLESNGIAWPSPAMWRRPPYAPAPVPTYHPDEVAHSHAHSPRKRSFFRENKTQVFPVSFGMNSVFQPQAPASFFGGQAFPMPLVPRGNTGSSSLSFPDPFSESAYLDWVNSLSSGQSSGDLGKTVWPTRNSSKQSSDASMPDYLSNQGGDPMHISGPSLEDDPMSLKVPTNTPTAGQTDEPQGPQFTLSSYGMPSDLATSLTHSLLNQPLPLPIPPHAIPLPSSDIKSRKENRHFNIGGTNLASTQSTPHGAQVEIRKLSQPVFGLGANLGMGGTLPMSSSTNGLSRSLSPNTEAVFSSNAPCNPPTEDFGVDVTNQGAGLGPSCSPMATSQHPFESAADGDSPGALSTNMCNVASGMGSRRGRNFTPISAKVIDEEDEPRKMSQHVRVVGYGEQSSVE</sequence>
<feature type="region of interest" description="Disordered" evidence="1">
    <location>
        <begin position="303"/>
        <end position="375"/>
    </location>
</feature>
<feature type="region of interest" description="Disordered" evidence="1">
    <location>
        <begin position="513"/>
        <end position="534"/>
    </location>
</feature>
<dbReference type="AlphaFoldDB" id="A0AA39YAG8"/>
<evidence type="ECO:0000313" key="3">
    <source>
        <dbReference type="Proteomes" id="UP001174936"/>
    </source>
</evidence>
<gene>
    <name evidence="2" type="ORF">B0T16DRAFT_124028</name>
</gene>
<proteinExistence type="predicted"/>
<organism evidence="2 3">
    <name type="scientific">Cercophora newfieldiana</name>
    <dbReference type="NCBI Taxonomy" id="92897"/>
    <lineage>
        <taxon>Eukaryota</taxon>
        <taxon>Fungi</taxon>
        <taxon>Dikarya</taxon>
        <taxon>Ascomycota</taxon>
        <taxon>Pezizomycotina</taxon>
        <taxon>Sordariomycetes</taxon>
        <taxon>Sordariomycetidae</taxon>
        <taxon>Sordariales</taxon>
        <taxon>Lasiosphaeriaceae</taxon>
        <taxon>Cercophora</taxon>
    </lineage>
</organism>
<name>A0AA39YAG8_9PEZI</name>
<feature type="compositionally biased region" description="Polar residues" evidence="1">
    <location>
        <begin position="315"/>
        <end position="336"/>
    </location>
</feature>
<keyword evidence="3" id="KW-1185">Reference proteome</keyword>
<feature type="compositionally biased region" description="Low complexity" evidence="1">
    <location>
        <begin position="467"/>
        <end position="478"/>
    </location>
</feature>
<feature type="region of interest" description="Disordered" evidence="1">
    <location>
        <begin position="564"/>
        <end position="587"/>
    </location>
</feature>
<comment type="caution">
    <text evidence="2">The sequence shown here is derived from an EMBL/GenBank/DDBJ whole genome shotgun (WGS) entry which is preliminary data.</text>
</comment>
<dbReference type="Proteomes" id="UP001174936">
    <property type="component" value="Unassembled WGS sequence"/>
</dbReference>
<dbReference type="EMBL" id="JAULSV010000003">
    <property type="protein sequence ID" value="KAK0648948.1"/>
    <property type="molecule type" value="Genomic_DNA"/>
</dbReference>
<evidence type="ECO:0000256" key="1">
    <source>
        <dbReference type="SAM" id="MobiDB-lite"/>
    </source>
</evidence>
<protein>
    <submittedName>
        <fullName evidence="2">Uncharacterized protein</fullName>
    </submittedName>
</protein>
<accession>A0AA39YAG8</accession>